<evidence type="ECO:0000256" key="5">
    <source>
        <dbReference type="ARBA" id="ARBA00022692"/>
    </source>
</evidence>
<evidence type="ECO:0000256" key="6">
    <source>
        <dbReference type="ARBA" id="ARBA00022729"/>
    </source>
</evidence>
<organism evidence="13 14">
    <name type="scientific">Clitoria ternatea</name>
    <name type="common">Butterfly pea</name>
    <dbReference type="NCBI Taxonomy" id="43366"/>
    <lineage>
        <taxon>Eukaryota</taxon>
        <taxon>Viridiplantae</taxon>
        <taxon>Streptophyta</taxon>
        <taxon>Embryophyta</taxon>
        <taxon>Tracheophyta</taxon>
        <taxon>Spermatophyta</taxon>
        <taxon>Magnoliopsida</taxon>
        <taxon>eudicotyledons</taxon>
        <taxon>Gunneridae</taxon>
        <taxon>Pentapetalae</taxon>
        <taxon>rosids</taxon>
        <taxon>fabids</taxon>
        <taxon>Fabales</taxon>
        <taxon>Fabaceae</taxon>
        <taxon>Papilionoideae</taxon>
        <taxon>50 kb inversion clade</taxon>
        <taxon>NPAAA clade</taxon>
        <taxon>indigoferoid/millettioid clade</taxon>
        <taxon>Phaseoleae</taxon>
        <taxon>Clitoria</taxon>
    </lineage>
</organism>
<keyword evidence="5" id="KW-0812">Transmembrane</keyword>
<dbReference type="GO" id="GO:0051707">
    <property type="term" value="P:response to other organism"/>
    <property type="evidence" value="ECO:0007669"/>
    <property type="project" value="UniProtKB-ARBA"/>
</dbReference>
<keyword evidence="3" id="KW-1003">Cell membrane</keyword>
<comment type="subcellular location">
    <subcellularLocation>
        <location evidence="1">Cell membrane</location>
    </subcellularLocation>
    <subcellularLocation>
        <location evidence="2">Membrane</location>
        <topology evidence="2">Single-pass type I membrane protein</topology>
    </subcellularLocation>
</comment>
<evidence type="ECO:0000256" key="7">
    <source>
        <dbReference type="ARBA" id="ARBA00022737"/>
    </source>
</evidence>
<comment type="caution">
    <text evidence="13">The sequence shown here is derived from an EMBL/GenBank/DDBJ whole genome shotgun (WGS) entry which is preliminary data.</text>
</comment>
<protein>
    <recommendedName>
        <fullName evidence="12">Disease resistance R13L4/SHOC-2-like LRR domain-containing protein</fullName>
    </recommendedName>
</protein>
<reference evidence="13 14" key="1">
    <citation type="submission" date="2024-01" db="EMBL/GenBank/DDBJ databases">
        <title>The genomes of 5 underutilized Papilionoideae crops provide insights into root nodulation and disease resistance.</title>
        <authorList>
            <person name="Yuan L."/>
        </authorList>
    </citation>
    <scope>NUCLEOTIDE SEQUENCE [LARGE SCALE GENOMIC DNA]</scope>
    <source>
        <strain evidence="13">LY-2023</strain>
        <tissue evidence="13">Leaf</tissue>
    </source>
</reference>
<keyword evidence="8" id="KW-1133">Transmembrane helix</keyword>
<evidence type="ECO:0000256" key="4">
    <source>
        <dbReference type="ARBA" id="ARBA00022614"/>
    </source>
</evidence>
<evidence type="ECO:0000256" key="2">
    <source>
        <dbReference type="ARBA" id="ARBA00004479"/>
    </source>
</evidence>
<dbReference type="PRINTS" id="PR00019">
    <property type="entry name" value="LEURICHRPT"/>
</dbReference>
<dbReference type="InterPro" id="IPR003591">
    <property type="entry name" value="Leu-rich_rpt_typical-subtyp"/>
</dbReference>
<dbReference type="Pfam" id="PF23598">
    <property type="entry name" value="LRR_14"/>
    <property type="match status" value="1"/>
</dbReference>
<dbReference type="FunFam" id="3.80.10.10:FF:000299">
    <property type="entry name" value="Piriformospora indica-insensitive protein 2"/>
    <property type="match status" value="1"/>
</dbReference>
<evidence type="ECO:0000256" key="9">
    <source>
        <dbReference type="ARBA" id="ARBA00023136"/>
    </source>
</evidence>
<dbReference type="AlphaFoldDB" id="A0AAN9EYQ1"/>
<evidence type="ECO:0000256" key="11">
    <source>
        <dbReference type="ARBA" id="ARBA00023180"/>
    </source>
</evidence>
<evidence type="ECO:0000313" key="13">
    <source>
        <dbReference type="EMBL" id="KAK7265036.1"/>
    </source>
</evidence>
<accession>A0AAN9EYQ1</accession>
<dbReference type="Proteomes" id="UP001359559">
    <property type="component" value="Unassembled WGS sequence"/>
</dbReference>
<evidence type="ECO:0000256" key="10">
    <source>
        <dbReference type="ARBA" id="ARBA00023170"/>
    </source>
</evidence>
<evidence type="ECO:0000313" key="14">
    <source>
        <dbReference type="Proteomes" id="UP001359559"/>
    </source>
</evidence>
<dbReference type="SMART" id="SM00369">
    <property type="entry name" value="LRR_TYP"/>
    <property type="match status" value="4"/>
</dbReference>
<keyword evidence="4" id="KW-0433">Leucine-rich repeat</keyword>
<feature type="domain" description="Disease resistance R13L4/SHOC-2-like LRR" evidence="12">
    <location>
        <begin position="198"/>
        <end position="415"/>
    </location>
</feature>
<keyword evidence="7" id="KW-0677">Repeat</keyword>
<dbReference type="PANTHER" id="PTHR27000:SF768">
    <property type="entry name" value="PIRIFORMOSPORA INDICA-INSENSITIVE PROTEIN 2-LIKE ISOFORM X1"/>
    <property type="match status" value="1"/>
</dbReference>
<dbReference type="FunFam" id="3.80.10.10:FF:000375">
    <property type="entry name" value="Piriformospora indica-insensitive protein 2"/>
    <property type="match status" value="1"/>
</dbReference>
<keyword evidence="9" id="KW-0472">Membrane</keyword>
<dbReference type="PANTHER" id="PTHR27000">
    <property type="entry name" value="LEUCINE-RICH REPEAT RECEPTOR-LIKE PROTEIN KINASE FAMILY PROTEIN-RELATED"/>
    <property type="match status" value="1"/>
</dbReference>
<keyword evidence="10" id="KW-0675">Receptor</keyword>
<keyword evidence="14" id="KW-1185">Reference proteome</keyword>
<evidence type="ECO:0000256" key="8">
    <source>
        <dbReference type="ARBA" id="ARBA00022989"/>
    </source>
</evidence>
<dbReference type="EMBL" id="JAYKXN010000008">
    <property type="protein sequence ID" value="KAK7265036.1"/>
    <property type="molecule type" value="Genomic_DNA"/>
</dbReference>
<dbReference type="SUPFAM" id="SSF52058">
    <property type="entry name" value="L domain-like"/>
    <property type="match status" value="1"/>
</dbReference>
<name>A0AAN9EYQ1_CLITE</name>
<sequence length="509" mass="56646">MWVKEDSATLGQYPKADPEHHDYYELRHQRMAMRISSWRCQCHLYGLGFVLLILFCLCKGQDSSLSPMKKKEKEVIYSAIQGFVGMWWNGSYLYPDPCGWTPIQGVSCEQYDDGLWYVTAVNFGPVFDNSVMCNHIAKFPTQVFKLKHLKVLSLSSCFFSPSQNPVKLPISNWEKFSDSLESLTLRSNPGLVGTIPSAIGSLRKLQSLVLLENGLTGGLPPSIGNLVKLRQLVLAGNYLVGEVPLNYGGLSELLIFDASRNNLSGVLPSTLGFLDSLLKLDLSNNMLEGVLPHELGRLKNLTLLDISHNKLRGGLSRTLKGLVSLKYLVLSNNPIKGDLLGSKWENFQNMEDLDLSSMGLVGSVPESMAKMERLRFLDLSNNNLSGGLSRSLEKLPCLRALHVNGNNLAGKLDFSERFYSKMGMRFAAWNNANLCYIAKTKHQMPNAVKQCAQEVTVYEGVSTVKINEVSNEDSTVVASLGSSVCVFCQFWWVVTVNGVMNVFLWNLSF</sequence>
<evidence type="ECO:0000256" key="1">
    <source>
        <dbReference type="ARBA" id="ARBA00004236"/>
    </source>
</evidence>
<dbReference type="FunFam" id="3.80.10.10:FF:000269">
    <property type="entry name" value="Piriformospora indica-insensitive protein 2"/>
    <property type="match status" value="1"/>
</dbReference>
<dbReference type="InterPro" id="IPR032675">
    <property type="entry name" value="LRR_dom_sf"/>
</dbReference>
<dbReference type="InterPro" id="IPR055414">
    <property type="entry name" value="LRR_R13L4/SHOC2-like"/>
</dbReference>
<dbReference type="Gene3D" id="3.80.10.10">
    <property type="entry name" value="Ribonuclease Inhibitor"/>
    <property type="match status" value="1"/>
</dbReference>
<dbReference type="GO" id="GO:0005886">
    <property type="term" value="C:plasma membrane"/>
    <property type="evidence" value="ECO:0007669"/>
    <property type="project" value="UniProtKB-SubCell"/>
</dbReference>
<proteinExistence type="predicted"/>
<keyword evidence="11" id="KW-0325">Glycoprotein</keyword>
<evidence type="ECO:0000259" key="12">
    <source>
        <dbReference type="Pfam" id="PF23598"/>
    </source>
</evidence>
<keyword evidence="6" id="KW-0732">Signal</keyword>
<gene>
    <name evidence="13" type="ORF">RJT34_32652</name>
</gene>
<evidence type="ECO:0000256" key="3">
    <source>
        <dbReference type="ARBA" id="ARBA00022475"/>
    </source>
</evidence>